<evidence type="ECO:0000256" key="1">
    <source>
        <dbReference type="ARBA" id="ARBA00004651"/>
    </source>
</evidence>
<feature type="transmembrane region" description="Helical" evidence="6">
    <location>
        <begin position="337"/>
        <end position="354"/>
    </location>
</feature>
<feature type="region of interest" description="Disordered" evidence="5">
    <location>
        <begin position="1"/>
        <end position="37"/>
    </location>
</feature>
<feature type="transmembrane region" description="Helical" evidence="6">
    <location>
        <begin position="204"/>
        <end position="222"/>
    </location>
</feature>
<dbReference type="eggNOG" id="COG2814">
    <property type="taxonomic scope" value="Bacteria"/>
</dbReference>
<keyword evidence="3 6" id="KW-1133">Transmembrane helix</keyword>
<sequence length="471" mass="48920">MWRSQTRRPLASRPDEPSHHCEREADMSDQSATGQREGAGTSARVVLLLCLLAVVFEGYDMVAYGTTLPSMLADPAWNLTPARAGVIGSYALVGMLVGSILVGGIADRLGRRTLMITATGWFSAWMGVCAIAPDATLFGVARFFVGVGVGALIPLAAAMAVEFSPKGKNHTYSAIVWAGFPGGGVLASLLGLVVVDAFGVRAMYWIGLVPLLVFVPIMLKLLPESPSFLLARGRVDEANRIADRAGIDRPEPPRPGEKVGPRALFTRELRRATLLFGLLSACGLLLTYALNTWLPKLMQSSGFGSSSALTFLLVLNAGAIIVPLFASRLSDRIGPQAVTAASLASAAVAILVLSTDVSSWLLFALAFVAGAGTIGAQVLIYGFAASYFPASSRAAGTAWVASVGRLGGVTGPTLTGLVIANGSNVAPAFYLFALIAVIGAIAALLVPRQRNNAAVGQAAAVPGIARQDATT</sequence>
<dbReference type="InterPro" id="IPR036259">
    <property type="entry name" value="MFS_trans_sf"/>
</dbReference>
<dbReference type="PANTHER" id="PTHR23508:SF10">
    <property type="entry name" value="CARBOXYLIC ACID TRANSPORTER PROTEIN HOMOLOG"/>
    <property type="match status" value="1"/>
</dbReference>
<organism evidence="8 9">
    <name type="scientific">Rhodococcus jostii (strain RHA1)</name>
    <dbReference type="NCBI Taxonomy" id="101510"/>
    <lineage>
        <taxon>Bacteria</taxon>
        <taxon>Bacillati</taxon>
        <taxon>Actinomycetota</taxon>
        <taxon>Actinomycetes</taxon>
        <taxon>Mycobacteriales</taxon>
        <taxon>Nocardiaceae</taxon>
        <taxon>Rhodococcus</taxon>
    </lineage>
</organism>
<dbReference type="GO" id="GO:0046943">
    <property type="term" value="F:carboxylic acid transmembrane transporter activity"/>
    <property type="evidence" value="ECO:0007669"/>
    <property type="project" value="TreeGrafter"/>
</dbReference>
<evidence type="ECO:0000256" key="6">
    <source>
        <dbReference type="SAM" id="Phobius"/>
    </source>
</evidence>
<evidence type="ECO:0000313" key="8">
    <source>
        <dbReference type="EMBL" id="ABG94792.1"/>
    </source>
</evidence>
<dbReference type="AlphaFoldDB" id="Q0SCE4"/>
<reference evidence="9" key="1">
    <citation type="journal article" date="2006" name="Proc. Natl. Acad. Sci. U.S.A.">
        <title>The complete genome of Rhodococcus sp. RHA1 provides insights into a catabolic powerhouse.</title>
        <authorList>
            <person name="McLeod M.P."/>
            <person name="Warren R.L."/>
            <person name="Hsiao W.W.L."/>
            <person name="Araki N."/>
            <person name="Myhre M."/>
            <person name="Fernandes C."/>
            <person name="Miyazawa D."/>
            <person name="Wong W."/>
            <person name="Lillquist A.L."/>
            <person name="Wang D."/>
            <person name="Dosanjh M."/>
            <person name="Hara H."/>
            <person name="Petrescu A."/>
            <person name="Morin R.D."/>
            <person name="Yang G."/>
            <person name="Stott J.M."/>
            <person name="Schein J.E."/>
            <person name="Shin H."/>
            <person name="Smailus D."/>
            <person name="Siddiqui A.S."/>
            <person name="Marra M.A."/>
            <person name="Jones S.J.M."/>
            <person name="Holt R."/>
            <person name="Brinkman F.S.L."/>
            <person name="Miyauchi K."/>
            <person name="Fukuda M."/>
            <person name="Davies J.E."/>
            <person name="Mohn W.W."/>
            <person name="Eltis L.D."/>
        </authorList>
    </citation>
    <scope>NUCLEOTIDE SEQUENCE [LARGE SCALE GENOMIC DNA]</scope>
    <source>
        <strain evidence="9">RHA1</strain>
    </source>
</reference>
<feature type="transmembrane region" description="Helical" evidence="6">
    <location>
        <begin position="425"/>
        <end position="446"/>
    </location>
</feature>
<feature type="transmembrane region" description="Helical" evidence="6">
    <location>
        <begin position="360"/>
        <end position="384"/>
    </location>
</feature>
<comment type="subcellular location">
    <subcellularLocation>
        <location evidence="1">Cell membrane</location>
        <topology evidence="1">Multi-pass membrane protein</topology>
    </subcellularLocation>
</comment>
<dbReference type="KEGG" id="rha:RHA1_ro02989"/>
<evidence type="ECO:0000256" key="2">
    <source>
        <dbReference type="ARBA" id="ARBA00022692"/>
    </source>
</evidence>
<feature type="compositionally biased region" description="Basic and acidic residues" evidence="5">
    <location>
        <begin position="13"/>
        <end position="26"/>
    </location>
</feature>
<feature type="transmembrane region" description="Helical" evidence="6">
    <location>
        <begin position="84"/>
        <end position="106"/>
    </location>
</feature>
<evidence type="ECO:0000259" key="7">
    <source>
        <dbReference type="PROSITE" id="PS50850"/>
    </source>
</evidence>
<dbReference type="Pfam" id="PF07690">
    <property type="entry name" value="MFS_1"/>
    <property type="match status" value="1"/>
</dbReference>
<dbReference type="Gene3D" id="1.20.1250.20">
    <property type="entry name" value="MFS general substrate transporter like domains"/>
    <property type="match status" value="1"/>
</dbReference>
<evidence type="ECO:0000313" key="9">
    <source>
        <dbReference type="Proteomes" id="UP000008710"/>
    </source>
</evidence>
<feature type="transmembrane region" description="Helical" evidence="6">
    <location>
        <begin position="139"/>
        <end position="163"/>
    </location>
</feature>
<dbReference type="InterPro" id="IPR011701">
    <property type="entry name" value="MFS"/>
</dbReference>
<name>Q0SCE4_RHOJR</name>
<keyword evidence="4 6" id="KW-0472">Membrane</keyword>
<feature type="transmembrane region" description="Helical" evidence="6">
    <location>
        <begin position="302"/>
        <end position="325"/>
    </location>
</feature>
<dbReference type="HOGENOM" id="CLU_001265_46_4_11"/>
<evidence type="ECO:0000256" key="4">
    <source>
        <dbReference type="ARBA" id="ARBA00023136"/>
    </source>
</evidence>
<dbReference type="PROSITE" id="PS00216">
    <property type="entry name" value="SUGAR_TRANSPORT_1"/>
    <property type="match status" value="1"/>
</dbReference>
<feature type="transmembrane region" description="Helical" evidence="6">
    <location>
        <begin position="113"/>
        <end position="133"/>
    </location>
</feature>
<protein>
    <submittedName>
        <fullName evidence="8">Aromatic acid transporter, MFS superfamily protein</fullName>
    </submittedName>
</protein>
<dbReference type="EMBL" id="CP000431">
    <property type="protein sequence ID" value="ABG94792.1"/>
    <property type="molecule type" value="Genomic_DNA"/>
</dbReference>
<feature type="transmembrane region" description="Helical" evidence="6">
    <location>
        <begin position="45"/>
        <end position="64"/>
    </location>
</feature>
<accession>Q0SCE4</accession>
<gene>
    <name evidence="8" type="ordered locus">RHA1_ro02989</name>
</gene>
<dbReference type="InterPro" id="IPR020846">
    <property type="entry name" value="MFS_dom"/>
</dbReference>
<dbReference type="InterPro" id="IPR005829">
    <property type="entry name" value="Sugar_transporter_CS"/>
</dbReference>
<proteinExistence type="predicted"/>
<dbReference type="PATRIC" id="fig|101510.16.peg.3018"/>
<keyword evidence="2 6" id="KW-0812">Transmembrane</keyword>
<dbReference type="GO" id="GO:0005886">
    <property type="term" value="C:plasma membrane"/>
    <property type="evidence" value="ECO:0007669"/>
    <property type="project" value="UniProtKB-SubCell"/>
</dbReference>
<dbReference type="CDD" id="cd17365">
    <property type="entry name" value="MFS_PcaK_like"/>
    <property type="match status" value="1"/>
</dbReference>
<feature type="transmembrane region" description="Helical" evidence="6">
    <location>
        <begin position="396"/>
        <end position="419"/>
    </location>
</feature>
<evidence type="ECO:0000256" key="3">
    <source>
        <dbReference type="ARBA" id="ARBA00022989"/>
    </source>
</evidence>
<feature type="domain" description="Major facilitator superfamily (MFS) profile" evidence="7">
    <location>
        <begin position="46"/>
        <end position="451"/>
    </location>
</feature>
<evidence type="ECO:0000256" key="5">
    <source>
        <dbReference type="SAM" id="MobiDB-lite"/>
    </source>
</evidence>
<feature type="transmembrane region" description="Helical" evidence="6">
    <location>
        <begin position="175"/>
        <end position="198"/>
    </location>
</feature>
<dbReference type="PANTHER" id="PTHR23508">
    <property type="entry name" value="CARBOXYLIC ACID TRANSPORTER PROTEIN HOMOLOG"/>
    <property type="match status" value="1"/>
</dbReference>
<dbReference type="SUPFAM" id="SSF103473">
    <property type="entry name" value="MFS general substrate transporter"/>
    <property type="match status" value="1"/>
</dbReference>
<feature type="transmembrane region" description="Helical" evidence="6">
    <location>
        <begin position="272"/>
        <end position="290"/>
    </location>
</feature>
<dbReference type="Proteomes" id="UP000008710">
    <property type="component" value="Chromosome"/>
</dbReference>
<dbReference type="PROSITE" id="PS50850">
    <property type="entry name" value="MFS"/>
    <property type="match status" value="1"/>
</dbReference>